<sequence length="602" mass="70252">MQNKAQSLPLSNYGHSSQEALNKLYEQGKKYTLRNQANMTLENQEFQQRLNQKINKLRALKCTSLANESLYTTVKYSSPQGNQSILEKTNSNSTMHEDEVFKLPDILNQSKHFESNSKPPSNLNNIIMRNSKYSEEKMQLKPHQMGEQRFQTNCVEPFPKKSLFYQNQQSEIKRFSQLDQNSLQKRDVQFKMEVHQSNSTKNVQDTLNLKSLQNRLQKQSSPIFNGRYSDLIHRQSRLQDTIQSNEYKSEFVGGSSTANSSIRIHEQLANKQQDNIQRNLQYSQNKSSMELRLSDHSPTRNEIKQQTIQNKQEEKKHYDSFQKRFKESMPFKIKLLKMQFNERSQAKNIGTLEHLDMKKSDSQLCLSFSDFSESEKKIVLIHPQDQKPQQKIEQIERESGKANSVKRRIQQQSKTTKKSRKFKIIKSKLPPLLNISQTPNMMKKINLHEDLSYVKSPLNIDNLRNQSITPIPQESLIIPEILPHSQKVSQKQNNITQQVNYQQKTATTGQERYSSTKIAVTSLNQQLLGNSQIAYYRTNSRNSNNNRYLDQQNSQQSNKSQNSHYPEESKQLINTPQILNKMIRKLQQNFNNKSKKSTINIQ</sequence>
<evidence type="ECO:0000256" key="1">
    <source>
        <dbReference type="SAM" id="MobiDB-lite"/>
    </source>
</evidence>
<name>A0A078ATQ5_STYLE</name>
<dbReference type="EMBL" id="CCKQ01012977">
    <property type="protein sequence ID" value="CDW84607.1"/>
    <property type="molecule type" value="Genomic_DNA"/>
</dbReference>
<dbReference type="AlphaFoldDB" id="A0A078ATQ5"/>
<dbReference type="Proteomes" id="UP000039865">
    <property type="component" value="Unassembled WGS sequence"/>
</dbReference>
<accession>A0A078ATQ5</accession>
<evidence type="ECO:0000313" key="2">
    <source>
        <dbReference type="EMBL" id="CDW84607.1"/>
    </source>
</evidence>
<gene>
    <name evidence="2" type="primary">Contig19822.g21020</name>
    <name evidence="2" type="ORF">STYLEM_13672</name>
</gene>
<protein>
    <submittedName>
        <fullName evidence="2">Uncharacterized protein</fullName>
    </submittedName>
</protein>
<feature type="compositionally biased region" description="Basic residues" evidence="1">
    <location>
        <begin position="404"/>
        <end position="420"/>
    </location>
</feature>
<feature type="compositionally biased region" description="Low complexity" evidence="1">
    <location>
        <begin position="541"/>
        <end position="563"/>
    </location>
</feature>
<evidence type="ECO:0000313" key="3">
    <source>
        <dbReference type="Proteomes" id="UP000039865"/>
    </source>
</evidence>
<keyword evidence="3" id="KW-1185">Reference proteome</keyword>
<dbReference type="InParanoid" id="A0A078ATQ5"/>
<proteinExistence type="predicted"/>
<feature type="region of interest" description="Disordered" evidence="1">
    <location>
        <begin position="541"/>
        <end position="568"/>
    </location>
</feature>
<reference evidence="2 3" key="1">
    <citation type="submission" date="2014-06" db="EMBL/GenBank/DDBJ databases">
        <authorList>
            <person name="Swart Estienne"/>
        </authorList>
    </citation>
    <scope>NUCLEOTIDE SEQUENCE [LARGE SCALE GENOMIC DNA]</scope>
    <source>
        <strain evidence="2 3">130c</strain>
    </source>
</reference>
<organism evidence="2 3">
    <name type="scientific">Stylonychia lemnae</name>
    <name type="common">Ciliate</name>
    <dbReference type="NCBI Taxonomy" id="5949"/>
    <lineage>
        <taxon>Eukaryota</taxon>
        <taxon>Sar</taxon>
        <taxon>Alveolata</taxon>
        <taxon>Ciliophora</taxon>
        <taxon>Intramacronucleata</taxon>
        <taxon>Spirotrichea</taxon>
        <taxon>Stichotrichia</taxon>
        <taxon>Sporadotrichida</taxon>
        <taxon>Oxytrichidae</taxon>
        <taxon>Stylonychinae</taxon>
        <taxon>Stylonychia</taxon>
    </lineage>
</organism>
<feature type="region of interest" description="Disordered" evidence="1">
    <location>
        <begin position="397"/>
        <end position="420"/>
    </location>
</feature>